<gene>
    <name evidence="2" type="ORF">PV05_08040</name>
</gene>
<keyword evidence="3" id="KW-1185">Reference proteome</keyword>
<feature type="region of interest" description="Disordered" evidence="1">
    <location>
        <begin position="70"/>
        <end position="100"/>
    </location>
</feature>
<evidence type="ECO:0000256" key="1">
    <source>
        <dbReference type="SAM" id="MobiDB-lite"/>
    </source>
</evidence>
<dbReference type="RefSeq" id="XP_013312984.1">
    <property type="nucleotide sequence ID" value="XM_013457530.1"/>
</dbReference>
<dbReference type="EMBL" id="KN847321">
    <property type="protein sequence ID" value="KIW52401.1"/>
    <property type="molecule type" value="Genomic_DNA"/>
</dbReference>
<evidence type="ECO:0000313" key="3">
    <source>
        <dbReference type="Proteomes" id="UP000054342"/>
    </source>
</evidence>
<sequence>MDFTKALVWAETGVAFETATGDYEMNAAGLRSAANEPALLETRDSSGVFLEPSGDGQIWREIRLGQLTASNHGTLPAEDYRQRHPKATSTGTRLNLSGSKQASLVLRHPPIWGAGEQEPPHATRHREFAHQTSSVTPPW</sequence>
<dbReference type="RefSeq" id="XP_013312985.1">
    <property type="nucleotide sequence ID" value="XM_013457531.1"/>
</dbReference>
<accession>A0A0D2ECH3</accession>
<feature type="compositionally biased region" description="Polar residues" evidence="1">
    <location>
        <begin position="87"/>
        <end position="100"/>
    </location>
</feature>
<proteinExistence type="predicted"/>
<organism evidence="2 3">
    <name type="scientific">Exophiala xenobiotica</name>
    <dbReference type="NCBI Taxonomy" id="348802"/>
    <lineage>
        <taxon>Eukaryota</taxon>
        <taxon>Fungi</taxon>
        <taxon>Dikarya</taxon>
        <taxon>Ascomycota</taxon>
        <taxon>Pezizomycotina</taxon>
        <taxon>Eurotiomycetes</taxon>
        <taxon>Chaetothyriomycetidae</taxon>
        <taxon>Chaetothyriales</taxon>
        <taxon>Herpotrichiellaceae</taxon>
        <taxon>Exophiala</taxon>
    </lineage>
</organism>
<dbReference type="HOGENOM" id="CLU_1845135_0_0_1"/>
<dbReference type="EMBL" id="KN847321">
    <property type="protein sequence ID" value="KIW52400.1"/>
    <property type="molecule type" value="Genomic_DNA"/>
</dbReference>
<name>A0A0D2ECH3_9EURO</name>
<dbReference type="AlphaFoldDB" id="A0A0D2ECH3"/>
<dbReference type="Proteomes" id="UP000054342">
    <property type="component" value="Unassembled WGS sequence"/>
</dbReference>
<dbReference type="GeneID" id="25329948"/>
<reference evidence="2 3" key="1">
    <citation type="submission" date="2015-01" db="EMBL/GenBank/DDBJ databases">
        <title>The Genome Sequence of Exophiala xenobiotica CBS118157.</title>
        <authorList>
            <consortium name="The Broad Institute Genomics Platform"/>
            <person name="Cuomo C."/>
            <person name="de Hoog S."/>
            <person name="Gorbushina A."/>
            <person name="Stielow B."/>
            <person name="Teixiera M."/>
            <person name="Abouelleil A."/>
            <person name="Chapman S.B."/>
            <person name="Priest M."/>
            <person name="Young S.K."/>
            <person name="Wortman J."/>
            <person name="Nusbaum C."/>
            <person name="Birren B."/>
        </authorList>
    </citation>
    <scope>NUCLEOTIDE SEQUENCE [LARGE SCALE GENOMIC DNA]</scope>
    <source>
        <strain evidence="2 3">CBS 118157</strain>
    </source>
</reference>
<protein>
    <submittedName>
        <fullName evidence="2">Uncharacterized protein</fullName>
    </submittedName>
</protein>
<evidence type="ECO:0000313" key="2">
    <source>
        <dbReference type="EMBL" id="KIW52400.1"/>
    </source>
</evidence>